<dbReference type="Proteomes" id="UP000289859">
    <property type="component" value="Unassembled WGS sequence"/>
</dbReference>
<dbReference type="InterPro" id="IPR011335">
    <property type="entry name" value="Restrct_endonuc-II-like"/>
</dbReference>
<keyword evidence="4" id="KW-0378">Hydrolase</keyword>
<keyword evidence="3" id="KW-0227">DNA damage</keyword>
<keyword evidence="1" id="KW-0540">Nuclease</keyword>
<dbReference type="RefSeq" id="WP_128766903.1">
    <property type="nucleotide sequence ID" value="NZ_JBHUOO010000007.1"/>
</dbReference>
<evidence type="ECO:0000256" key="4">
    <source>
        <dbReference type="ARBA" id="ARBA00022801"/>
    </source>
</evidence>
<evidence type="ECO:0000256" key="5">
    <source>
        <dbReference type="ARBA" id="ARBA00023204"/>
    </source>
</evidence>
<dbReference type="Pfam" id="PF03852">
    <property type="entry name" value="Vsr"/>
    <property type="match status" value="1"/>
</dbReference>
<proteinExistence type="inferred from homology"/>
<keyword evidence="2 7" id="KW-0255">Endonuclease</keyword>
<keyword evidence="8" id="KW-1185">Reference proteome</keyword>
<sequence length="37" mass="4281">MDVLTKAQRSKNMKAIKSRNTKMEVKLAKALWGKGYR</sequence>
<evidence type="ECO:0000256" key="6">
    <source>
        <dbReference type="ARBA" id="ARBA00029466"/>
    </source>
</evidence>
<evidence type="ECO:0000256" key="3">
    <source>
        <dbReference type="ARBA" id="ARBA00022763"/>
    </source>
</evidence>
<dbReference type="GO" id="GO:0006298">
    <property type="term" value="P:mismatch repair"/>
    <property type="evidence" value="ECO:0007669"/>
    <property type="project" value="InterPro"/>
</dbReference>
<reference evidence="7 8" key="1">
    <citation type="submission" date="2018-07" db="EMBL/GenBank/DDBJ databases">
        <title>Leeuwenhoekiella genomics.</title>
        <authorList>
            <person name="Tahon G."/>
            <person name="Willems A."/>
        </authorList>
    </citation>
    <scope>NUCLEOTIDE SEQUENCE [LARGE SCALE GENOMIC DNA]</scope>
    <source>
        <strain evidence="7 8">LMG 29608</strain>
    </source>
</reference>
<accession>A0A4Q0NS70</accession>
<comment type="similarity">
    <text evidence="6">Belongs to the Vsr family.</text>
</comment>
<dbReference type="EMBL" id="QOVK01000025">
    <property type="protein sequence ID" value="RXG13652.1"/>
    <property type="molecule type" value="Genomic_DNA"/>
</dbReference>
<gene>
    <name evidence="7" type="ORF">DSM02_3694</name>
</gene>
<organism evidence="7 8">
    <name type="scientific">Leeuwenhoekiella polynyae</name>
    <dbReference type="NCBI Taxonomy" id="1550906"/>
    <lineage>
        <taxon>Bacteria</taxon>
        <taxon>Pseudomonadati</taxon>
        <taxon>Bacteroidota</taxon>
        <taxon>Flavobacteriia</taxon>
        <taxon>Flavobacteriales</taxon>
        <taxon>Flavobacteriaceae</taxon>
        <taxon>Leeuwenhoekiella</taxon>
    </lineage>
</organism>
<dbReference type="SUPFAM" id="SSF52980">
    <property type="entry name" value="Restriction endonuclease-like"/>
    <property type="match status" value="1"/>
</dbReference>
<evidence type="ECO:0000256" key="2">
    <source>
        <dbReference type="ARBA" id="ARBA00022759"/>
    </source>
</evidence>
<keyword evidence="5" id="KW-0234">DNA repair</keyword>
<comment type="caution">
    <text evidence="7">The sequence shown here is derived from an EMBL/GenBank/DDBJ whole genome shotgun (WGS) entry which is preliminary data.</text>
</comment>
<dbReference type="GO" id="GO:0004519">
    <property type="term" value="F:endonuclease activity"/>
    <property type="evidence" value="ECO:0007669"/>
    <property type="project" value="UniProtKB-KW"/>
</dbReference>
<evidence type="ECO:0000313" key="7">
    <source>
        <dbReference type="EMBL" id="RXG13652.1"/>
    </source>
</evidence>
<protein>
    <submittedName>
        <fullName evidence="7">DNA mismatch endonuclease Vsr</fullName>
    </submittedName>
</protein>
<dbReference type="GO" id="GO:0016787">
    <property type="term" value="F:hydrolase activity"/>
    <property type="evidence" value="ECO:0007669"/>
    <property type="project" value="UniProtKB-KW"/>
</dbReference>
<dbReference type="InterPro" id="IPR004603">
    <property type="entry name" value="DNA_mismatch_endonuc_vsr"/>
</dbReference>
<name>A0A4Q0NS70_9FLAO</name>
<dbReference type="OrthoDB" id="9801520at2"/>
<dbReference type="AlphaFoldDB" id="A0A4Q0NS70"/>
<evidence type="ECO:0000313" key="8">
    <source>
        <dbReference type="Proteomes" id="UP000289859"/>
    </source>
</evidence>
<evidence type="ECO:0000256" key="1">
    <source>
        <dbReference type="ARBA" id="ARBA00022722"/>
    </source>
</evidence>